<dbReference type="InterPro" id="IPR007197">
    <property type="entry name" value="rSAM"/>
</dbReference>
<reference evidence="10" key="1">
    <citation type="submission" date="2018-07" db="EMBL/GenBank/DDBJ databases">
        <authorList>
            <consortium name="Genoscope - CEA"/>
            <person name="William W."/>
        </authorList>
    </citation>
    <scope>NUCLEOTIDE SEQUENCE</scope>
    <source>
        <strain evidence="10">IK1</strain>
    </source>
</reference>
<keyword evidence="9" id="KW-0411">Iron-sulfur</keyword>
<dbReference type="PANTHER" id="PTHR30538:SF0">
    <property type="entry name" value="L-LYSINE 2,3-AMINOMUTASE AQ_1632-RELATED"/>
    <property type="match status" value="1"/>
</dbReference>
<dbReference type="GO" id="GO:0046872">
    <property type="term" value="F:metal ion binding"/>
    <property type="evidence" value="ECO:0007669"/>
    <property type="project" value="UniProtKB-KW"/>
</dbReference>
<evidence type="ECO:0000256" key="5">
    <source>
        <dbReference type="ARBA" id="ARBA00022691"/>
    </source>
</evidence>
<dbReference type="InterPro" id="IPR003739">
    <property type="entry name" value="Lys_aminomutase/Glu_NH3_mut"/>
</dbReference>
<dbReference type="SUPFAM" id="SSF102114">
    <property type="entry name" value="Radical SAM enzymes"/>
    <property type="match status" value="1"/>
</dbReference>
<evidence type="ECO:0000256" key="2">
    <source>
        <dbReference type="ARBA" id="ARBA00001966"/>
    </source>
</evidence>
<dbReference type="AlphaFoldDB" id="A0A653AJ58"/>
<dbReference type="InterPro" id="IPR058240">
    <property type="entry name" value="rSAM_sf"/>
</dbReference>
<dbReference type="EMBL" id="UPXZ01000039">
    <property type="protein sequence ID" value="VBB48089.1"/>
    <property type="molecule type" value="Genomic_DNA"/>
</dbReference>
<gene>
    <name evidence="10" type="ORF">TRIP_D440107</name>
</gene>
<dbReference type="GO" id="GO:0051539">
    <property type="term" value="F:4 iron, 4 sulfur cluster binding"/>
    <property type="evidence" value="ECO:0007669"/>
    <property type="project" value="UniProtKB-KW"/>
</dbReference>
<evidence type="ECO:0000313" key="10">
    <source>
        <dbReference type="EMBL" id="VBB48089.1"/>
    </source>
</evidence>
<keyword evidence="5" id="KW-0949">S-adenosyl-L-methionine</keyword>
<keyword evidence="8" id="KW-0408">Iron</keyword>
<evidence type="ECO:0000256" key="3">
    <source>
        <dbReference type="ARBA" id="ARBA00008703"/>
    </source>
</evidence>
<dbReference type="GO" id="GO:0003824">
    <property type="term" value="F:catalytic activity"/>
    <property type="evidence" value="ECO:0007669"/>
    <property type="project" value="InterPro"/>
</dbReference>
<dbReference type="Gene3D" id="3.20.20.70">
    <property type="entry name" value="Aldolase class I"/>
    <property type="match status" value="1"/>
</dbReference>
<evidence type="ECO:0000256" key="1">
    <source>
        <dbReference type="ARBA" id="ARBA00001933"/>
    </source>
</evidence>
<comment type="cofactor">
    <cofactor evidence="1">
        <name>pyridoxal 5'-phosphate</name>
        <dbReference type="ChEBI" id="CHEBI:597326"/>
    </cofactor>
</comment>
<dbReference type="SFLD" id="SFLDG01070">
    <property type="entry name" value="PLP-dependent"/>
    <property type="match status" value="1"/>
</dbReference>
<proteinExistence type="inferred from homology"/>
<keyword evidence="6" id="KW-0479">Metal-binding</keyword>
<evidence type="ECO:0000256" key="4">
    <source>
        <dbReference type="ARBA" id="ARBA00022485"/>
    </source>
</evidence>
<evidence type="ECO:0000256" key="9">
    <source>
        <dbReference type="ARBA" id="ARBA00023014"/>
    </source>
</evidence>
<evidence type="ECO:0000256" key="6">
    <source>
        <dbReference type="ARBA" id="ARBA00022723"/>
    </source>
</evidence>
<evidence type="ECO:0008006" key="11">
    <source>
        <dbReference type="Google" id="ProtNLM"/>
    </source>
</evidence>
<keyword evidence="7" id="KW-0663">Pyridoxal phosphate</keyword>
<dbReference type="InterPro" id="IPR013785">
    <property type="entry name" value="Aldolase_TIM"/>
</dbReference>
<evidence type="ECO:0000256" key="8">
    <source>
        <dbReference type="ARBA" id="ARBA00023004"/>
    </source>
</evidence>
<evidence type="ECO:0000256" key="7">
    <source>
        <dbReference type="ARBA" id="ARBA00022898"/>
    </source>
</evidence>
<accession>A0A653AJ58</accession>
<organism evidence="10">
    <name type="scientific">uncultured Paludibacter sp</name>
    <dbReference type="NCBI Taxonomy" id="497635"/>
    <lineage>
        <taxon>Bacteria</taxon>
        <taxon>Pseudomonadati</taxon>
        <taxon>Bacteroidota</taxon>
        <taxon>Bacteroidia</taxon>
        <taxon>Bacteroidales</taxon>
        <taxon>Paludibacteraceae</taxon>
        <taxon>Paludibacter</taxon>
        <taxon>environmental samples</taxon>
    </lineage>
</organism>
<dbReference type="PANTHER" id="PTHR30538">
    <property type="entry name" value="LYSINE 2,3-AMINOMUTASE-RELATED"/>
    <property type="match status" value="1"/>
</dbReference>
<keyword evidence="4" id="KW-0004">4Fe-4S</keyword>
<protein>
    <recommendedName>
        <fullName evidence="11">Lysine 2,3-aminomutase</fullName>
    </recommendedName>
</protein>
<name>A0A653AJ58_9BACT</name>
<comment type="cofactor">
    <cofactor evidence="2">
        <name>[4Fe-4S] cluster</name>
        <dbReference type="ChEBI" id="CHEBI:49883"/>
    </cofactor>
</comment>
<comment type="similarity">
    <text evidence="3">Belongs to the radical SAM superfamily. KamA family.</text>
</comment>
<dbReference type="SFLD" id="SFLDS00029">
    <property type="entry name" value="Radical_SAM"/>
    <property type="match status" value="1"/>
</dbReference>
<sequence length="440" mass="51427">MNRVLKTYNLNNYKSIPQIITLPPEFIEAIEVVGRVLPFKANNYIVNELIDWTNIQNDPIFTLTFPRKEMLERKHYNAIKKLLDEDADNSILDKKINEIRLELNPNPAGQEYNVPTMNNIKLKGIQHKYPETVLFFPSQGQTCHAYCTFCFRWPQFSGMHELKFAMKETNLLIQYLLRHEEVTDVLFTGGDPMTMSASVLASYIEPLLQPEFEHIRSIRIGTKSLSYWPYRFLSDKDSEEIIRLFEKITKAGKNLSIQAHFNHPVELSTFAVQQAIKRIRSTGAQIRTQSPLLKHINDKPDIWAEMWRKQVDLNCIPYYMFVVRDTGAKRYFELPLEKCWNIFRLAYSRVSGLCRTVRGPSMSANPGKVQILGVQEVDGKKVFVLRFLQARNPAWVDIPFFAEYNPQATWLSDLKPAFDEKKFFFEPYKENKSQTKIMFE</sequence>